<feature type="region of interest" description="Disordered" evidence="5">
    <location>
        <begin position="323"/>
        <end position="396"/>
    </location>
</feature>
<dbReference type="Pfam" id="PF01388">
    <property type="entry name" value="ARID"/>
    <property type="match status" value="1"/>
</dbReference>
<dbReference type="Proteomes" id="UP000078540">
    <property type="component" value="Unassembled WGS sequence"/>
</dbReference>
<feature type="compositionally biased region" description="Low complexity" evidence="5">
    <location>
        <begin position="451"/>
        <end position="464"/>
    </location>
</feature>
<feature type="region of interest" description="Disordered" evidence="5">
    <location>
        <begin position="282"/>
        <end position="302"/>
    </location>
</feature>
<dbReference type="AlphaFoldDB" id="A0A151I5R8"/>
<organism evidence="7 8">
    <name type="scientific">Atta colombica</name>
    <dbReference type="NCBI Taxonomy" id="520822"/>
    <lineage>
        <taxon>Eukaryota</taxon>
        <taxon>Metazoa</taxon>
        <taxon>Ecdysozoa</taxon>
        <taxon>Arthropoda</taxon>
        <taxon>Hexapoda</taxon>
        <taxon>Insecta</taxon>
        <taxon>Pterygota</taxon>
        <taxon>Neoptera</taxon>
        <taxon>Endopterygota</taxon>
        <taxon>Hymenoptera</taxon>
        <taxon>Apocrita</taxon>
        <taxon>Aculeata</taxon>
        <taxon>Formicoidea</taxon>
        <taxon>Formicidae</taxon>
        <taxon>Myrmicinae</taxon>
        <taxon>Atta</taxon>
    </lineage>
</organism>
<evidence type="ECO:0000313" key="7">
    <source>
        <dbReference type="EMBL" id="KYM88098.1"/>
    </source>
</evidence>
<dbReference type="EMBL" id="KQ976425">
    <property type="protein sequence ID" value="KYM88098.1"/>
    <property type="molecule type" value="Genomic_DNA"/>
</dbReference>
<evidence type="ECO:0000256" key="2">
    <source>
        <dbReference type="ARBA" id="ARBA00023125"/>
    </source>
</evidence>
<sequence length="474" mass="52509">MSRLNPRRLKKSASFEQPNRTHGTSAGQACKSELVVKSIKETVEPTPQASALYRSRYYLEILLSSRNLDTHACADLIVLTPPRATQTAVFIIVRGFCSRGSVICTPISRLPIMAKSVLDLYELYKLVVLRGGLVEVINKKLWQEIIKGLRLPASITSAAFTLRTQYMKYLYPYEKEKEGLSTQEQLQTAIETNRRESRRNNYAAYPDNQVPRNQHNSLPPNPMPLPLSIAQMAVAANESQHHVVNGHPHGPQHHPQHLPPNLGNLPPNQHYMLRILRDRNTMSNNPMIQGSTPTPPPAMAEGFKSGLHLWNMYSPGNNNMYPAAQPFSPSSSHSPLAPANSPEPQREALDLANSGNRSSDAVSFPIPSRSIGSPSFGGELKRNQEPGELSSPTSSTKRMFLSDVEGNNMVHSLRIRQMVSTRDPTRRRELEISVDIDGILYEGVLAVKQEGSSNNGSTSSSPDNNGKRTQNNDS</sequence>
<dbReference type="STRING" id="520822.A0A151I5R8"/>
<keyword evidence="1" id="KW-0805">Transcription regulation</keyword>
<dbReference type="GO" id="GO:0006357">
    <property type="term" value="P:regulation of transcription by RNA polymerase II"/>
    <property type="evidence" value="ECO:0007669"/>
    <property type="project" value="InterPro"/>
</dbReference>
<feature type="compositionally biased region" description="Low complexity" evidence="5">
    <location>
        <begin position="259"/>
        <end position="268"/>
    </location>
</feature>
<dbReference type="InterPro" id="IPR001606">
    <property type="entry name" value="ARID_dom"/>
</dbReference>
<dbReference type="InterPro" id="IPR045147">
    <property type="entry name" value="ARI3A/B/C"/>
</dbReference>
<reference evidence="7 8" key="1">
    <citation type="submission" date="2015-09" db="EMBL/GenBank/DDBJ databases">
        <title>Atta colombica WGS genome.</title>
        <authorList>
            <person name="Nygaard S."/>
            <person name="Hu H."/>
            <person name="Boomsma J."/>
            <person name="Zhang G."/>
        </authorList>
    </citation>
    <scope>NUCLEOTIDE SEQUENCE [LARGE SCALE GENOMIC DNA]</scope>
    <source>
        <strain evidence="7">Treedump-2</strain>
        <tissue evidence="7">Whole body</tissue>
    </source>
</reference>
<dbReference type="PANTHER" id="PTHR15348:SF0">
    <property type="entry name" value="PROTEIN DEAD RINGER"/>
    <property type="match status" value="1"/>
</dbReference>
<keyword evidence="3" id="KW-0804">Transcription</keyword>
<dbReference type="PROSITE" id="PS51011">
    <property type="entry name" value="ARID"/>
    <property type="match status" value="1"/>
</dbReference>
<feature type="domain" description="ARID" evidence="6">
    <location>
        <begin position="82"/>
        <end position="178"/>
    </location>
</feature>
<name>A0A151I5R8_9HYME</name>
<gene>
    <name evidence="7" type="ORF">ALC53_03200</name>
</gene>
<evidence type="ECO:0000256" key="3">
    <source>
        <dbReference type="ARBA" id="ARBA00023163"/>
    </source>
</evidence>
<dbReference type="SMART" id="SM00501">
    <property type="entry name" value="BRIGHT"/>
    <property type="match status" value="1"/>
</dbReference>
<keyword evidence="8" id="KW-1185">Reference proteome</keyword>
<keyword evidence="2" id="KW-0238">DNA-binding</keyword>
<accession>A0A151I5R8</accession>
<evidence type="ECO:0000259" key="6">
    <source>
        <dbReference type="PROSITE" id="PS51011"/>
    </source>
</evidence>
<evidence type="ECO:0000256" key="4">
    <source>
        <dbReference type="ARBA" id="ARBA00023242"/>
    </source>
</evidence>
<feature type="region of interest" description="Disordered" evidence="5">
    <location>
        <begin position="448"/>
        <end position="474"/>
    </location>
</feature>
<protein>
    <submittedName>
        <fullName evidence="7">Protein dead ringer</fullName>
    </submittedName>
</protein>
<dbReference type="SMART" id="SM01014">
    <property type="entry name" value="ARID"/>
    <property type="match status" value="1"/>
</dbReference>
<evidence type="ECO:0000256" key="5">
    <source>
        <dbReference type="SAM" id="MobiDB-lite"/>
    </source>
</evidence>
<dbReference type="GO" id="GO:0003677">
    <property type="term" value="F:DNA binding"/>
    <property type="evidence" value="ECO:0007669"/>
    <property type="project" value="UniProtKB-KW"/>
</dbReference>
<dbReference type="SUPFAM" id="SSF46774">
    <property type="entry name" value="ARID-like"/>
    <property type="match status" value="1"/>
</dbReference>
<feature type="compositionally biased region" description="Basic residues" evidence="5">
    <location>
        <begin position="1"/>
        <end position="11"/>
    </location>
</feature>
<feature type="region of interest" description="Disordered" evidence="5">
    <location>
        <begin position="181"/>
        <end position="215"/>
    </location>
</feature>
<feature type="compositionally biased region" description="Polar residues" evidence="5">
    <location>
        <begin position="282"/>
        <end position="292"/>
    </location>
</feature>
<dbReference type="PANTHER" id="PTHR15348">
    <property type="entry name" value="AT-RICH INTERACTIVE DOMAIN-CONTAINING PROTEIN ARID DOMAIN- CONTAINING PROTEIN DEAD RINGER PROTEIN B-CELL REGULATOR OF IGH TRANSCRIPTION BRIGHT"/>
    <property type="match status" value="1"/>
</dbReference>
<dbReference type="InterPro" id="IPR036431">
    <property type="entry name" value="ARID_dom_sf"/>
</dbReference>
<evidence type="ECO:0000256" key="1">
    <source>
        <dbReference type="ARBA" id="ARBA00023015"/>
    </source>
</evidence>
<dbReference type="Gene3D" id="1.10.150.60">
    <property type="entry name" value="ARID DNA-binding domain"/>
    <property type="match status" value="1"/>
</dbReference>
<keyword evidence="4" id="KW-0539">Nucleus</keyword>
<dbReference type="GO" id="GO:0005634">
    <property type="term" value="C:nucleus"/>
    <property type="evidence" value="ECO:0007669"/>
    <property type="project" value="TreeGrafter"/>
</dbReference>
<proteinExistence type="predicted"/>
<feature type="compositionally biased region" description="Polar residues" evidence="5">
    <location>
        <begin position="14"/>
        <end position="27"/>
    </location>
</feature>
<feature type="compositionally biased region" description="Polar residues" evidence="5">
    <location>
        <begin position="181"/>
        <end position="191"/>
    </location>
</feature>
<feature type="region of interest" description="Disordered" evidence="5">
    <location>
        <begin position="1"/>
        <end position="27"/>
    </location>
</feature>
<feature type="compositionally biased region" description="Low complexity" evidence="5">
    <location>
        <begin position="323"/>
        <end position="342"/>
    </location>
</feature>
<evidence type="ECO:0000313" key="8">
    <source>
        <dbReference type="Proteomes" id="UP000078540"/>
    </source>
</evidence>
<feature type="region of interest" description="Disordered" evidence="5">
    <location>
        <begin position="242"/>
        <end position="268"/>
    </location>
</feature>